<name>A0ABP8LJV3_9MICO</name>
<dbReference type="SUPFAM" id="SSF46689">
    <property type="entry name" value="Homeodomain-like"/>
    <property type="match status" value="1"/>
</dbReference>
<evidence type="ECO:0000259" key="4">
    <source>
        <dbReference type="PROSITE" id="PS01124"/>
    </source>
</evidence>
<dbReference type="InterPro" id="IPR050204">
    <property type="entry name" value="AraC_XylS_family_regulators"/>
</dbReference>
<dbReference type="PROSITE" id="PS01124">
    <property type="entry name" value="HTH_ARAC_FAMILY_2"/>
    <property type="match status" value="1"/>
</dbReference>
<keyword evidence="2" id="KW-0238">DNA-binding</keyword>
<dbReference type="InterPro" id="IPR009057">
    <property type="entry name" value="Homeodomain-like_sf"/>
</dbReference>
<dbReference type="EMBL" id="BAABGN010000013">
    <property type="protein sequence ID" value="GAA4431140.1"/>
    <property type="molecule type" value="Genomic_DNA"/>
</dbReference>
<proteinExistence type="predicted"/>
<reference evidence="6" key="1">
    <citation type="journal article" date="2019" name="Int. J. Syst. Evol. Microbiol.">
        <title>The Global Catalogue of Microorganisms (GCM) 10K type strain sequencing project: providing services to taxonomists for standard genome sequencing and annotation.</title>
        <authorList>
            <consortium name="The Broad Institute Genomics Platform"/>
            <consortium name="The Broad Institute Genome Sequencing Center for Infectious Disease"/>
            <person name="Wu L."/>
            <person name="Ma J."/>
        </authorList>
    </citation>
    <scope>NUCLEOTIDE SEQUENCE [LARGE SCALE GENOMIC DNA]</scope>
    <source>
        <strain evidence="6">JCM 17810</strain>
    </source>
</reference>
<dbReference type="RefSeq" id="WP_345217967.1">
    <property type="nucleotide sequence ID" value="NZ_BAABGN010000013.1"/>
</dbReference>
<evidence type="ECO:0000256" key="3">
    <source>
        <dbReference type="ARBA" id="ARBA00023163"/>
    </source>
</evidence>
<feature type="domain" description="HTH araC/xylS-type" evidence="4">
    <location>
        <begin position="216"/>
        <end position="317"/>
    </location>
</feature>
<dbReference type="SMART" id="SM00342">
    <property type="entry name" value="HTH_ARAC"/>
    <property type="match status" value="1"/>
</dbReference>
<dbReference type="Proteomes" id="UP001500622">
    <property type="component" value="Unassembled WGS sequence"/>
</dbReference>
<dbReference type="Pfam" id="PF12833">
    <property type="entry name" value="HTH_18"/>
    <property type="match status" value="1"/>
</dbReference>
<dbReference type="InterPro" id="IPR020449">
    <property type="entry name" value="Tscrpt_reg_AraC-type_HTH"/>
</dbReference>
<keyword evidence="1" id="KW-0805">Transcription regulation</keyword>
<keyword evidence="6" id="KW-1185">Reference proteome</keyword>
<evidence type="ECO:0000256" key="2">
    <source>
        <dbReference type="ARBA" id="ARBA00023125"/>
    </source>
</evidence>
<dbReference type="Pfam" id="PF14525">
    <property type="entry name" value="AraC_binding_2"/>
    <property type="match status" value="1"/>
</dbReference>
<evidence type="ECO:0000256" key="1">
    <source>
        <dbReference type="ARBA" id="ARBA00023015"/>
    </source>
</evidence>
<sequence>MARTVDDLVTTQVQEATASSLHEWRAIAGNRFVPLQVTADDAFRGAIRWCYIDDTCLTEITAGPHTVRRTPALISEEDPRHYKLSLQLEGCATVTQDGREAVLEPGDIAIYDTSRPYTLQFPDDIRCLVMAFPQDGFEVPPQLIRRITAVRLAGDHGIGPVISPFMKHLAENLDRLAGVAGARILRSSFDLLTALVYTQLSEDDVGGVYGRGAEIHTIKLYIDEHLHDPGLSATRIARAHFISVRYMQYMFQEEGQTVSGYIRARRLEHCQLDLSDPAQASLSVLQIAQRWGFPDASHFSKVFKAEFGMAPRHFRTTRLSA</sequence>
<accession>A0ABP8LJV3</accession>
<dbReference type="PANTHER" id="PTHR46796">
    <property type="entry name" value="HTH-TYPE TRANSCRIPTIONAL ACTIVATOR RHAS-RELATED"/>
    <property type="match status" value="1"/>
</dbReference>
<evidence type="ECO:0000313" key="6">
    <source>
        <dbReference type="Proteomes" id="UP001500622"/>
    </source>
</evidence>
<protein>
    <submittedName>
        <fullName evidence="5">Helix-turn-helix domain-containing protein</fullName>
    </submittedName>
</protein>
<gene>
    <name evidence="5" type="ORF">GCM10023169_35370</name>
</gene>
<keyword evidence="3" id="KW-0804">Transcription</keyword>
<comment type="caution">
    <text evidence="5">The sequence shown here is derived from an EMBL/GenBank/DDBJ whole genome shotgun (WGS) entry which is preliminary data.</text>
</comment>
<dbReference type="Gene3D" id="1.10.10.60">
    <property type="entry name" value="Homeodomain-like"/>
    <property type="match status" value="1"/>
</dbReference>
<dbReference type="PRINTS" id="PR00032">
    <property type="entry name" value="HTHARAC"/>
</dbReference>
<dbReference type="PANTHER" id="PTHR46796:SF6">
    <property type="entry name" value="ARAC SUBFAMILY"/>
    <property type="match status" value="1"/>
</dbReference>
<organism evidence="5 6">
    <name type="scientific">Georgenia halophila</name>
    <dbReference type="NCBI Taxonomy" id="620889"/>
    <lineage>
        <taxon>Bacteria</taxon>
        <taxon>Bacillati</taxon>
        <taxon>Actinomycetota</taxon>
        <taxon>Actinomycetes</taxon>
        <taxon>Micrococcales</taxon>
        <taxon>Bogoriellaceae</taxon>
        <taxon>Georgenia</taxon>
    </lineage>
</organism>
<dbReference type="InterPro" id="IPR035418">
    <property type="entry name" value="AraC-bd_2"/>
</dbReference>
<evidence type="ECO:0000313" key="5">
    <source>
        <dbReference type="EMBL" id="GAA4431140.1"/>
    </source>
</evidence>
<dbReference type="InterPro" id="IPR018060">
    <property type="entry name" value="HTH_AraC"/>
</dbReference>